<dbReference type="GO" id="GO:0043022">
    <property type="term" value="F:ribosome binding"/>
    <property type="evidence" value="ECO:0007669"/>
    <property type="project" value="UniProtKB-ARBA"/>
</dbReference>
<dbReference type="Proteomes" id="UP000219494">
    <property type="component" value="Unassembled WGS sequence"/>
</dbReference>
<organism evidence="12 13">
    <name type="scientific">Sphingomonas guangdongensis</name>
    <dbReference type="NCBI Taxonomy" id="1141890"/>
    <lineage>
        <taxon>Bacteria</taxon>
        <taxon>Pseudomonadati</taxon>
        <taxon>Pseudomonadota</taxon>
        <taxon>Alphaproteobacteria</taxon>
        <taxon>Sphingomonadales</taxon>
        <taxon>Sphingomonadaceae</taxon>
        <taxon>Sphingomonas</taxon>
    </lineage>
</organism>
<dbReference type="PANTHER" id="PTHR11702">
    <property type="entry name" value="DEVELOPMENTALLY REGULATED GTP-BINDING PROTEIN-RELATED"/>
    <property type="match status" value="1"/>
</dbReference>
<dbReference type="PROSITE" id="PS51710">
    <property type="entry name" value="G_OBG"/>
    <property type="match status" value="1"/>
</dbReference>
<evidence type="ECO:0000256" key="6">
    <source>
        <dbReference type="ARBA" id="ARBA00022842"/>
    </source>
</evidence>
<evidence type="ECO:0000256" key="3">
    <source>
        <dbReference type="ARBA" id="ARBA00022723"/>
    </source>
</evidence>
<evidence type="ECO:0000256" key="1">
    <source>
        <dbReference type="ARBA" id="ARBA00007699"/>
    </source>
</evidence>
<dbReference type="GO" id="GO:0005525">
    <property type="term" value="F:GTP binding"/>
    <property type="evidence" value="ECO:0007669"/>
    <property type="project" value="UniProtKB-UniRule"/>
</dbReference>
<protein>
    <recommendedName>
        <fullName evidence="8">GTPase Obg</fullName>
        <ecNumber evidence="8">3.6.5.-</ecNumber>
    </recommendedName>
    <alternativeName>
        <fullName evidence="8">GTP-binding protein Obg</fullName>
    </alternativeName>
</protein>
<feature type="region of interest" description="Disordered" evidence="9">
    <location>
        <begin position="122"/>
        <end position="143"/>
    </location>
</feature>
<evidence type="ECO:0000256" key="7">
    <source>
        <dbReference type="ARBA" id="ARBA00023134"/>
    </source>
</evidence>
<evidence type="ECO:0000256" key="9">
    <source>
        <dbReference type="SAM" id="MobiDB-lite"/>
    </source>
</evidence>
<dbReference type="NCBIfam" id="TIGR02729">
    <property type="entry name" value="Obg_CgtA"/>
    <property type="match status" value="1"/>
</dbReference>
<reference evidence="12 13" key="1">
    <citation type="submission" date="2017-07" db="EMBL/GenBank/DDBJ databases">
        <authorList>
            <person name="Sun Z.S."/>
            <person name="Albrecht U."/>
            <person name="Echele G."/>
            <person name="Lee C.C."/>
        </authorList>
    </citation>
    <scope>NUCLEOTIDE SEQUENCE [LARGE SCALE GENOMIC DNA]</scope>
    <source>
        <strain evidence="12 13">CGMCC 1.12672</strain>
    </source>
</reference>
<dbReference type="InterPro" id="IPR036726">
    <property type="entry name" value="GTP1_OBG_dom_sf"/>
</dbReference>
<evidence type="ECO:0000256" key="8">
    <source>
        <dbReference type="HAMAP-Rule" id="MF_01454"/>
    </source>
</evidence>
<dbReference type="Pfam" id="PF01926">
    <property type="entry name" value="MMR_HSR1"/>
    <property type="match status" value="1"/>
</dbReference>
<dbReference type="GO" id="GO:0000287">
    <property type="term" value="F:magnesium ion binding"/>
    <property type="evidence" value="ECO:0007669"/>
    <property type="project" value="InterPro"/>
</dbReference>
<dbReference type="InterPro" id="IPR014100">
    <property type="entry name" value="GTP-bd_Obg/CgtA"/>
</dbReference>
<dbReference type="RefSeq" id="WP_097063872.1">
    <property type="nucleotide sequence ID" value="NZ_OBMI01000002.1"/>
</dbReference>
<dbReference type="NCBIfam" id="NF008956">
    <property type="entry name" value="PRK12299.1"/>
    <property type="match status" value="1"/>
</dbReference>
<comment type="cofactor">
    <cofactor evidence="8">
        <name>Mg(2+)</name>
        <dbReference type="ChEBI" id="CHEBI:18420"/>
    </cofactor>
</comment>
<evidence type="ECO:0000256" key="4">
    <source>
        <dbReference type="ARBA" id="ARBA00022741"/>
    </source>
</evidence>
<dbReference type="EMBL" id="OBMI01000002">
    <property type="protein sequence ID" value="SOB86914.1"/>
    <property type="molecule type" value="Genomic_DNA"/>
</dbReference>
<evidence type="ECO:0000256" key="2">
    <source>
        <dbReference type="ARBA" id="ARBA00022490"/>
    </source>
</evidence>
<dbReference type="InterPro" id="IPR045086">
    <property type="entry name" value="OBG_GTPase"/>
</dbReference>
<feature type="binding site" evidence="8">
    <location>
        <begin position="279"/>
        <end position="282"/>
    </location>
    <ligand>
        <name>GTP</name>
        <dbReference type="ChEBI" id="CHEBI:37565"/>
    </ligand>
</feature>
<dbReference type="PRINTS" id="PR00326">
    <property type="entry name" value="GTP1OBG"/>
</dbReference>
<feature type="binding site" evidence="8">
    <location>
        <begin position="166"/>
        <end position="173"/>
    </location>
    <ligand>
        <name>GTP</name>
        <dbReference type="ChEBI" id="CHEBI:37565"/>
    </ligand>
</feature>
<dbReference type="AlphaFoldDB" id="A0A285QZB4"/>
<dbReference type="GO" id="GO:0003924">
    <property type="term" value="F:GTPase activity"/>
    <property type="evidence" value="ECO:0007669"/>
    <property type="project" value="UniProtKB-UniRule"/>
</dbReference>
<accession>A0A285QZB4</accession>
<gene>
    <name evidence="8" type="primary">obg</name>
    <name evidence="12" type="ORF">SAMN06297144_2025</name>
</gene>
<feature type="binding site" evidence="8">
    <location>
        <position position="193"/>
    </location>
    <ligand>
        <name>Mg(2+)</name>
        <dbReference type="ChEBI" id="CHEBI:18420"/>
    </ligand>
</feature>
<comment type="function">
    <text evidence="8">An essential GTPase which binds GTP, GDP and possibly (p)ppGpp with moderate affinity, with high nucleotide exchange rates and a fairly low GTP hydrolysis rate. Plays a role in control of the cell cycle, stress response, ribosome biogenesis and in those bacteria that undergo differentiation, in morphogenesis control.</text>
</comment>
<keyword evidence="3 8" id="KW-0479">Metal-binding</keyword>
<dbReference type="PROSITE" id="PS00905">
    <property type="entry name" value="GTP1_OBG"/>
    <property type="match status" value="1"/>
</dbReference>
<dbReference type="NCBIfam" id="NF008955">
    <property type="entry name" value="PRK12297.1"/>
    <property type="match status" value="1"/>
</dbReference>
<dbReference type="SUPFAM" id="SSF52540">
    <property type="entry name" value="P-loop containing nucleoside triphosphate hydrolases"/>
    <property type="match status" value="1"/>
</dbReference>
<evidence type="ECO:0000313" key="13">
    <source>
        <dbReference type="Proteomes" id="UP000219494"/>
    </source>
</evidence>
<keyword evidence="4 8" id="KW-0547">Nucleotide-binding</keyword>
<feature type="binding site" evidence="8">
    <location>
        <begin position="308"/>
        <end position="310"/>
    </location>
    <ligand>
        <name>GTP</name>
        <dbReference type="ChEBI" id="CHEBI:37565"/>
    </ligand>
</feature>
<dbReference type="InterPro" id="IPR031167">
    <property type="entry name" value="G_OBG"/>
</dbReference>
<dbReference type="EC" id="3.6.5.-" evidence="8"/>
<feature type="binding site" evidence="8">
    <location>
        <begin position="212"/>
        <end position="215"/>
    </location>
    <ligand>
        <name>GTP</name>
        <dbReference type="ChEBI" id="CHEBI:37565"/>
    </ligand>
</feature>
<evidence type="ECO:0000256" key="5">
    <source>
        <dbReference type="ARBA" id="ARBA00022801"/>
    </source>
</evidence>
<dbReference type="CDD" id="cd01898">
    <property type="entry name" value="Obg"/>
    <property type="match status" value="1"/>
</dbReference>
<keyword evidence="13" id="KW-1185">Reference proteome</keyword>
<feature type="domain" description="Obg" evidence="11">
    <location>
        <begin position="1"/>
        <end position="159"/>
    </location>
</feature>
<dbReference type="InterPro" id="IPR006169">
    <property type="entry name" value="GTP1_OBG_dom"/>
</dbReference>
<dbReference type="PIRSF" id="PIRSF002401">
    <property type="entry name" value="GTP_bd_Obg/CgtA"/>
    <property type="match status" value="1"/>
</dbReference>
<proteinExistence type="inferred from homology"/>
<keyword evidence="7 8" id="KW-0342">GTP-binding</keyword>
<evidence type="ECO:0000259" key="11">
    <source>
        <dbReference type="PROSITE" id="PS51883"/>
    </source>
</evidence>
<comment type="subcellular location">
    <subcellularLocation>
        <location evidence="8">Cytoplasm</location>
    </subcellularLocation>
</comment>
<dbReference type="HAMAP" id="MF_01454">
    <property type="entry name" value="GTPase_Obg"/>
    <property type="match status" value="1"/>
</dbReference>
<keyword evidence="5 8" id="KW-0378">Hydrolase</keyword>
<dbReference type="OrthoDB" id="9807318at2"/>
<feature type="domain" description="OBG-type G" evidence="10">
    <location>
        <begin position="160"/>
        <end position="327"/>
    </location>
</feature>
<dbReference type="Gene3D" id="3.40.50.300">
    <property type="entry name" value="P-loop containing nucleotide triphosphate hydrolases"/>
    <property type="match status" value="1"/>
</dbReference>
<comment type="subunit">
    <text evidence="8">Monomer.</text>
</comment>
<dbReference type="GO" id="GO:0042254">
    <property type="term" value="P:ribosome biogenesis"/>
    <property type="evidence" value="ECO:0007669"/>
    <property type="project" value="UniProtKB-UniRule"/>
</dbReference>
<dbReference type="GO" id="GO:0005737">
    <property type="term" value="C:cytoplasm"/>
    <property type="evidence" value="ECO:0007669"/>
    <property type="project" value="UniProtKB-SubCell"/>
</dbReference>
<sequence length="348" mass="36796">MHFLDQAKIFVRSGAGGGGAVSFRREKFIEYGGPDGGNGGKGGDIVFEAVPGLNTLIDFRYTQHFRAPRGQGGSGSNRTGAGGEDLVIKVPIGTQILSEDKEHVLADFTRAGQREVFLRGGDGGRGNASYKTSTNRAPRQHGTGWPGDEAWVWLRLKLLADAGLVGLPNAGKSTFINAVTNAQAKVGAYAFTTTRPQLGVVRHREREFVVADIPGLIEGAAEGAGIGDRFLGHIERCRVLLHLVDANDADVAESFRVVRDELAAYGAGLADKPVVVALNKIDTLDEELIAALSAELEAASDAQVIPLSGAAGIGVDWVLDRLLDAMSEESAPVAADDEGEDELEWSPV</sequence>
<evidence type="ECO:0000259" key="10">
    <source>
        <dbReference type="PROSITE" id="PS51710"/>
    </source>
</evidence>
<comment type="similarity">
    <text evidence="1 8">Belongs to the TRAFAC class OBG-HflX-like GTPase superfamily. OBG GTPase family.</text>
</comment>
<name>A0A285QZB4_9SPHN</name>
<evidence type="ECO:0000313" key="12">
    <source>
        <dbReference type="EMBL" id="SOB86914.1"/>
    </source>
</evidence>
<dbReference type="InterPro" id="IPR006073">
    <property type="entry name" value="GTP-bd"/>
</dbReference>
<dbReference type="SUPFAM" id="SSF82051">
    <property type="entry name" value="Obg GTP-binding protein N-terminal domain"/>
    <property type="match status" value="1"/>
</dbReference>
<dbReference type="FunFam" id="2.70.210.12:FF:000001">
    <property type="entry name" value="GTPase Obg"/>
    <property type="match status" value="1"/>
</dbReference>
<dbReference type="Pfam" id="PF01018">
    <property type="entry name" value="GTP1_OBG"/>
    <property type="match status" value="1"/>
</dbReference>
<dbReference type="PANTHER" id="PTHR11702:SF31">
    <property type="entry name" value="MITOCHONDRIAL RIBOSOME-ASSOCIATED GTPASE 2"/>
    <property type="match status" value="1"/>
</dbReference>
<dbReference type="InterPro" id="IPR027417">
    <property type="entry name" value="P-loop_NTPase"/>
</dbReference>
<dbReference type="PROSITE" id="PS51883">
    <property type="entry name" value="OBG"/>
    <property type="match status" value="1"/>
</dbReference>
<keyword evidence="6 8" id="KW-0460">Magnesium</keyword>
<keyword evidence="2 8" id="KW-0963">Cytoplasm</keyword>
<feature type="binding site" evidence="8">
    <location>
        <position position="173"/>
    </location>
    <ligand>
        <name>Mg(2+)</name>
        <dbReference type="ChEBI" id="CHEBI:18420"/>
    </ligand>
</feature>
<dbReference type="Gene3D" id="2.70.210.12">
    <property type="entry name" value="GTP1/OBG domain"/>
    <property type="match status" value="1"/>
</dbReference>
<dbReference type="InterPro" id="IPR006074">
    <property type="entry name" value="GTP1-OBG_CS"/>
</dbReference>
<comment type="caution">
    <text evidence="8">Lacks conserved residue(s) required for the propagation of feature annotation.</text>
</comment>